<keyword evidence="4 7" id="KW-0418">Kinase</keyword>
<accession>A0A2W7I0X8</accession>
<dbReference type="Gene3D" id="3.40.50.300">
    <property type="entry name" value="P-loop containing nucleotide triphosphate hydrolases"/>
    <property type="match status" value="1"/>
</dbReference>
<evidence type="ECO:0000256" key="6">
    <source>
        <dbReference type="ARBA" id="ARBA00023141"/>
    </source>
</evidence>
<dbReference type="EC" id="2.7.1.71" evidence="7"/>
<evidence type="ECO:0000256" key="7">
    <source>
        <dbReference type="HAMAP-Rule" id="MF_00109"/>
    </source>
</evidence>
<dbReference type="InterPro" id="IPR031322">
    <property type="entry name" value="Shikimate/glucono_kinase"/>
</dbReference>
<feature type="binding site" evidence="7">
    <location>
        <position position="56"/>
    </location>
    <ligand>
        <name>substrate</name>
    </ligand>
</feature>
<dbReference type="GO" id="GO:0009423">
    <property type="term" value="P:chorismate biosynthetic process"/>
    <property type="evidence" value="ECO:0007669"/>
    <property type="project" value="UniProtKB-UniRule"/>
</dbReference>
<evidence type="ECO:0000256" key="3">
    <source>
        <dbReference type="ARBA" id="ARBA00022741"/>
    </source>
</evidence>
<comment type="similarity">
    <text evidence="7">Belongs to the shikimate kinase family.</text>
</comment>
<dbReference type="CDD" id="cd00464">
    <property type="entry name" value="SK"/>
    <property type="match status" value="1"/>
</dbReference>
<keyword evidence="2 7" id="KW-0808">Transferase</keyword>
<dbReference type="PRINTS" id="PR01100">
    <property type="entry name" value="SHIKIMTKNASE"/>
</dbReference>
<feature type="binding site" evidence="7">
    <location>
        <begin position="10"/>
        <end position="15"/>
    </location>
    <ligand>
        <name>ATP</name>
        <dbReference type="ChEBI" id="CHEBI:30616"/>
    </ligand>
</feature>
<feature type="binding site" evidence="7">
    <location>
        <position position="120"/>
    </location>
    <ligand>
        <name>ATP</name>
        <dbReference type="ChEBI" id="CHEBI:30616"/>
    </ligand>
</feature>
<evidence type="ECO:0000313" key="9">
    <source>
        <dbReference type="Proteomes" id="UP000249542"/>
    </source>
</evidence>
<dbReference type="PANTHER" id="PTHR21087:SF16">
    <property type="entry name" value="SHIKIMATE KINASE 1, CHLOROPLASTIC"/>
    <property type="match status" value="1"/>
</dbReference>
<comment type="caution">
    <text evidence="8">The sequence shown here is derived from an EMBL/GenBank/DDBJ whole genome shotgun (WGS) entry which is preliminary data.</text>
</comment>
<proteinExistence type="inferred from homology"/>
<evidence type="ECO:0000256" key="4">
    <source>
        <dbReference type="ARBA" id="ARBA00022777"/>
    </source>
</evidence>
<dbReference type="GO" id="GO:0005524">
    <property type="term" value="F:ATP binding"/>
    <property type="evidence" value="ECO:0007669"/>
    <property type="project" value="UniProtKB-UniRule"/>
</dbReference>
<dbReference type="Pfam" id="PF01202">
    <property type="entry name" value="SKI"/>
    <property type="match status" value="1"/>
</dbReference>
<feature type="binding site" evidence="7">
    <location>
        <position position="79"/>
    </location>
    <ligand>
        <name>substrate</name>
    </ligand>
</feature>
<keyword evidence="1 7" id="KW-0028">Amino-acid biosynthesis</keyword>
<comment type="subcellular location">
    <subcellularLocation>
        <location evidence="7">Cytoplasm</location>
    </subcellularLocation>
</comment>
<name>A0A2W7I0X8_9FLAO</name>
<gene>
    <name evidence="7" type="primary">aroK</name>
    <name evidence="8" type="ORF">LX95_01499</name>
</gene>
<dbReference type="EMBL" id="QKYV01000004">
    <property type="protein sequence ID" value="PZW40436.1"/>
    <property type="molecule type" value="Genomic_DNA"/>
</dbReference>
<dbReference type="GO" id="GO:0009073">
    <property type="term" value="P:aromatic amino acid family biosynthetic process"/>
    <property type="evidence" value="ECO:0007669"/>
    <property type="project" value="UniProtKB-KW"/>
</dbReference>
<dbReference type="GO" id="GO:0005829">
    <property type="term" value="C:cytosol"/>
    <property type="evidence" value="ECO:0007669"/>
    <property type="project" value="TreeGrafter"/>
</dbReference>
<organism evidence="8 9">
    <name type="scientific">Mesonia algae</name>
    <dbReference type="NCBI Taxonomy" id="213248"/>
    <lineage>
        <taxon>Bacteria</taxon>
        <taxon>Pseudomonadati</taxon>
        <taxon>Bacteroidota</taxon>
        <taxon>Flavobacteriia</taxon>
        <taxon>Flavobacteriales</taxon>
        <taxon>Flavobacteriaceae</taxon>
        <taxon>Mesonia</taxon>
    </lineage>
</organism>
<evidence type="ECO:0000313" key="8">
    <source>
        <dbReference type="EMBL" id="PZW40436.1"/>
    </source>
</evidence>
<keyword evidence="9" id="KW-1185">Reference proteome</keyword>
<keyword evidence="3 7" id="KW-0547">Nucleotide-binding</keyword>
<feature type="binding site" evidence="7">
    <location>
        <position position="14"/>
    </location>
    <ligand>
        <name>Mg(2+)</name>
        <dbReference type="ChEBI" id="CHEBI:18420"/>
    </ligand>
</feature>
<comment type="cofactor">
    <cofactor evidence="7">
        <name>Mg(2+)</name>
        <dbReference type="ChEBI" id="CHEBI:18420"/>
    </cofactor>
    <text evidence="7">Binds 1 Mg(2+) ion per subunit.</text>
</comment>
<keyword evidence="6 7" id="KW-0057">Aromatic amino acid biosynthesis</keyword>
<dbReference type="Proteomes" id="UP000249542">
    <property type="component" value="Unassembled WGS sequence"/>
</dbReference>
<keyword evidence="7" id="KW-0479">Metal-binding</keyword>
<dbReference type="InterPro" id="IPR000623">
    <property type="entry name" value="Shikimate_kinase/TSH1"/>
</dbReference>
<keyword evidence="5 7" id="KW-0067">ATP-binding</keyword>
<dbReference type="GO" id="GO:0004765">
    <property type="term" value="F:shikimate kinase activity"/>
    <property type="evidence" value="ECO:0007669"/>
    <property type="project" value="UniProtKB-UniRule"/>
</dbReference>
<keyword evidence="7" id="KW-0963">Cytoplasm</keyword>
<dbReference type="RefSeq" id="WP_111540826.1">
    <property type="nucleotide sequence ID" value="NZ_QKYV01000004.1"/>
</dbReference>
<dbReference type="InterPro" id="IPR027417">
    <property type="entry name" value="P-loop_NTPase"/>
</dbReference>
<reference evidence="8 9" key="1">
    <citation type="submission" date="2018-06" db="EMBL/GenBank/DDBJ databases">
        <title>Genomic Encyclopedia of Archaeal and Bacterial Type Strains, Phase II (KMG-II): from individual species to whole genera.</title>
        <authorList>
            <person name="Goeker M."/>
        </authorList>
    </citation>
    <scope>NUCLEOTIDE SEQUENCE [LARGE SCALE GENOMIC DNA]</scope>
    <source>
        <strain evidence="8 9">DSM 15361</strain>
    </source>
</reference>
<dbReference type="SUPFAM" id="SSF52540">
    <property type="entry name" value="P-loop containing nucleoside triphosphate hydrolases"/>
    <property type="match status" value="1"/>
</dbReference>
<evidence type="ECO:0000256" key="1">
    <source>
        <dbReference type="ARBA" id="ARBA00022605"/>
    </source>
</evidence>
<dbReference type="GO" id="GO:0000287">
    <property type="term" value="F:magnesium ion binding"/>
    <property type="evidence" value="ECO:0007669"/>
    <property type="project" value="UniProtKB-UniRule"/>
</dbReference>
<evidence type="ECO:0000256" key="2">
    <source>
        <dbReference type="ARBA" id="ARBA00022679"/>
    </source>
</evidence>
<comment type="subunit">
    <text evidence="7">Monomer.</text>
</comment>
<dbReference type="UniPathway" id="UPA00053">
    <property type="reaction ID" value="UER00088"/>
</dbReference>
<dbReference type="HAMAP" id="MF_00109">
    <property type="entry name" value="Shikimate_kinase"/>
    <property type="match status" value="1"/>
</dbReference>
<dbReference type="GO" id="GO:0008652">
    <property type="term" value="P:amino acid biosynthetic process"/>
    <property type="evidence" value="ECO:0007669"/>
    <property type="project" value="UniProtKB-KW"/>
</dbReference>
<evidence type="ECO:0000256" key="5">
    <source>
        <dbReference type="ARBA" id="ARBA00022840"/>
    </source>
</evidence>
<comment type="pathway">
    <text evidence="7">Metabolic intermediate biosynthesis; chorismate biosynthesis; chorismate from D-erythrose 4-phosphate and phosphoenolpyruvate: step 5/7.</text>
</comment>
<feature type="binding site" evidence="7">
    <location>
        <position position="143"/>
    </location>
    <ligand>
        <name>substrate</name>
    </ligand>
</feature>
<dbReference type="AlphaFoldDB" id="A0A2W7I0X8"/>
<protein>
    <recommendedName>
        <fullName evidence="7">Shikimate kinase</fullName>
        <shortName evidence="7">SK</shortName>
        <ecNumber evidence="7">2.7.1.71</ecNumber>
    </recommendedName>
</protein>
<comment type="function">
    <text evidence="7">Catalyzes the specific phosphorylation of the 3-hydroxyl group of shikimic acid using ATP as a cosubstrate.</text>
</comment>
<keyword evidence="7" id="KW-0460">Magnesium</keyword>
<comment type="catalytic activity">
    <reaction evidence="7">
        <text>shikimate + ATP = 3-phosphoshikimate + ADP + H(+)</text>
        <dbReference type="Rhea" id="RHEA:13121"/>
        <dbReference type="ChEBI" id="CHEBI:15378"/>
        <dbReference type="ChEBI" id="CHEBI:30616"/>
        <dbReference type="ChEBI" id="CHEBI:36208"/>
        <dbReference type="ChEBI" id="CHEBI:145989"/>
        <dbReference type="ChEBI" id="CHEBI:456216"/>
        <dbReference type="EC" id="2.7.1.71"/>
    </reaction>
</comment>
<sequence>MKIVLCGYMGSGKSQVGRLLASKLGLVFFDLDDQIEKNQQKSVKKIFLEKGEIFFRKKENEVLKELLDAPESFILSLGGGTPCYADNLEILKNNKEVRLIYLKVELNELTKRLFNEKEKRPLISDQESRESLNDFIRKHLFERQYYYLQSDVVLDVSTLSIEETVNLLIKQL</sequence>
<feature type="binding site" evidence="7">
    <location>
        <position position="32"/>
    </location>
    <ligand>
        <name>substrate</name>
    </ligand>
</feature>
<comment type="caution">
    <text evidence="7">Lacks conserved residue(s) required for the propagation of feature annotation.</text>
</comment>
<dbReference type="PANTHER" id="PTHR21087">
    <property type="entry name" value="SHIKIMATE KINASE"/>
    <property type="match status" value="1"/>
</dbReference>